<proteinExistence type="predicted"/>
<dbReference type="PROSITE" id="PS50181">
    <property type="entry name" value="FBOX"/>
    <property type="match status" value="1"/>
</dbReference>
<dbReference type="NCBIfam" id="TIGR01640">
    <property type="entry name" value="F_box_assoc_1"/>
    <property type="match status" value="1"/>
</dbReference>
<dbReference type="InterPro" id="IPR001810">
    <property type="entry name" value="F-box_dom"/>
</dbReference>
<dbReference type="OrthoDB" id="5314306at2759"/>
<evidence type="ECO:0000313" key="3">
    <source>
        <dbReference type="Proteomes" id="UP000327013"/>
    </source>
</evidence>
<organism evidence="2 3">
    <name type="scientific">Carpinus fangiana</name>
    <dbReference type="NCBI Taxonomy" id="176857"/>
    <lineage>
        <taxon>Eukaryota</taxon>
        <taxon>Viridiplantae</taxon>
        <taxon>Streptophyta</taxon>
        <taxon>Embryophyta</taxon>
        <taxon>Tracheophyta</taxon>
        <taxon>Spermatophyta</taxon>
        <taxon>Magnoliopsida</taxon>
        <taxon>eudicotyledons</taxon>
        <taxon>Gunneridae</taxon>
        <taxon>Pentapetalae</taxon>
        <taxon>rosids</taxon>
        <taxon>fabids</taxon>
        <taxon>Fagales</taxon>
        <taxon>Betulaceae</taxon>
        <taxon>Carpinus</taxon>
    </lineage>
</organism>
<dbReference type="EMBL" id="CM017328">
    <property type="protein sequence ID" value="KAE8125760.1"/>
    <property type="molecule type" value="Genomic_DNA"/>
</dbReference>
<dbReference type="Gene3D" id="1.20.1280.50">
    <property type="match status" value="1"/>
</dbReference>
<accession>A0A5N6RWR4</accession>
<gene>
    <name evidence="2" type="ORF">FH972_020534</name>
</gene>
<dbReference type="SMART" id="SM00256">
    <property type="entry name" value="FBOX"/>
    <property type="match status" value="1"/>
</dbReference>
<dbReference type="InterPro" id="IPR050796">
    <property type="entry name" value="SCF_F-box_component"/>
</dbReference>
<evidence type="ECO:0000259" key="1">
    <source>
        <dbReference type="PROSITE" id="PS50181"/>
    </source>
</evidence>
<reference evidence="2 3" key="1">
    <citation type="submission" date="2019-06" db="EMBL/GenBank/DDBJ databases">
        <title>A chromosomal-level reference genome of Carpinus fangiana (Coryloideae, Betulaceae).</title>
        <authorList>
            <person name="Yang X."/>
            <person name="Wang Z."/>
            <person name="Zhang L."/>
            <person name="Hao G."/>
            <person name="Liu J."/>
            <person name="Yang Y."/>
        </authorList>
    </citation>
    <scope>NUCLEOTIDE SEQUENCE [LARGE SCALE GENOMIC DNA]</scope>
    <source>
        <strain evidence="2">Cfa_2016G</strain>
        <tissue evidence="2">Leaf</tissue>
    </source>
</reference>
<dbReference type="AlphaFoldDB" id="A0A5N6RWR4"/>
<dbReference type="Pfam" id="PF00646">
    <property type="entry name" value="F-box"/>
    <property type="match status" value="1"/>
</dbReference>
<dbReference type="Pfam" id="PF07734">
    <property type="entry name" value="FBA_1"/>
    <property type="match status" value="1"/>
</dbReference>
<dbReference type="SUPFAM" id="SSF81383">
    <property type="entry name" value="F-box domain"/>
    <property type="match status" value="1"/>
</dbReference>
<name>A0A5N6RWR4_9ROSI</name>
<protein>
    <recommendedName>
        <fullName evidence="1">F-box domain-containing protein</fullName>
    </recommendedName>
</protein>
<dbReference type="InterPro" id="IPR017451">
    <property type="entry name" value="F-box-assoc_interact_dom"/>
</dbReference>
<feature type="domain" description="F-box" evidence="1">
    <location>
        <begin position="1"/>
        <end position="49"/>
    </location>
</feature>
<keyword evidence="3" id="KW-1185">Reference proteome</keyword>
<dbReference type="Proteomes" id="UP000327013">
    <property type="component" value="Chromosome 8"/>
</dbReference>
<dbReference type="InterPro" id="IPR036047">
    <property type="entry name" value="F-box-like_dom_sf"/>
</dbReference>
<dbReference type="PANTHER" id="PTHR31672:SF10">
    <property type="entry name" value="F-BOX DOMAIN-CONTAINING PROTEIN"/>
    <property type="match status" value="1"/>
</dbReference>
<dbReference type="InterPro" id="IPR006527">
    <property type="entry name" value="F-box-assoc_dom_typ1"/>
</dbReference>
<dbReference type="PANTHER" id="PTHR31672">
    <property type="entry name" value="BNACNNG10540D PROTEIN"/>
    <property type="match status" value="1"/>
</dbReference>
<evidence type="ECO:0000313" key="2">
    <source>
        <dbReference type="EMBL" id="KAE8125760.1"/>
    </source>
</evidence>
<sequence length="393" mass="44862">MGNYFPEEIILEIFMRLTVKSLVRFTCVNKAWCSIIRNPSFASAHFAHTNRSHDNNTDHRILLLADSSEVTTTVFPCLGKPAVSWKSFTTVVPCLIPCLGKQVIEEQDHSTKSFDEHKQLKASSCKNYDHFEVVGSCNGLVLIKHYIDTVTLWNPLLEKSVNVPNPDNIGYDERQVYSTDYCSTSWGLGFDSQKNDYKVIFSLATGDWKSFRVGAPTCSLRHQSHNLQPFINGAIHWLASAKIGYGGNRHLVLSFDISNEIFRDMMLPEEIAYREISYLSSHVYGKSLAICCSSSHSFQLWVMKEYGEEESWTQVLIKPKIPRPLGFTTGGEVVWNTKSGIALYDPKKPKITNHSVERRRRRYFFAGSYVESLVLLDPRKRGRGIEEERSKRE</sequence>